<organism evidence="8 9">
    <name type="scientific">Adiantum capillus-veneris</name>
    <name type="common">Maidenhair fern</name>
    <dbReference type="NCBI Taxonomy" id="13818"/>
    <lineage>
        <taxon>Eukaryota</taxon>
        <taxon>Viridiplantae</taxon>
        <taxon>Streptophyta</taxon>
        <taxon>Embryophyta</taxon>
        <taxon>Tracheophyta</taxon>
        <taxon>Polypodiopsida</taxon>
        <taxon>Polypodiidae</taxon>
        <taxon>Polypodiales</taxon>
        <taxon>Pteridineae</taxon>
        <taxon>Pteridaceae</taxon>
        <taxon>Vittarioideae</taxon>
        <taxon>Adiantum</taxon>
    </lineage>
</organism>
<sequence length="182" mass="18932">MVLQKLCMHHLGAASVGLLFCILSCFLRGRISAQTVDCNTSLITLQPCYPYIEAGNTTNPETDCCNPLRALFASNATCLCEIAPIAQGLGISINQTRALEVATLCNQTDIPASVTSCLSGISQAPTPSISSNATVPPPSTPAPPNGTSSSSTDGSSGSLKRKKAFGWSCVDTANHAKWSPTN</sequence>
<feature type="domain" description="Bifunctional inhibitor/plant lipid transfer protein/seed storage helical" evidence="7">
    <location>
        <begin position="34"/>
        <end position="113"/>
    </location>
</feature>
<dbReference type="InterPro" id="IPR016140">
    <property type="entry name" value="Bifunc_inhib/LTP/seed_store"/>
</dbReference>
<dbReference type="Gene3D" id="1.10.110.10">
    <property type="entry name" value="Plant lipid-transfer and hydrophobic proteins"/>
    <property type="match status" value="1"/>
</dbReference>
<dbReference type="InterPro" id="IPR036312">
    <property type="entry name" value="Bifun_inhib/LTP/seed_sf"/>
</dbReference>
<comment type="caution">
    <text evidence="8">The sequence shown here is derived from an EMBL/GenBank/DDBJ whole genome shotgun (WGS) entry which is preliminary data.</text>
</comment>
<feature type="chain" id="PRO_5038956389" description="Bifunctional inhibitor/plant lipid transfer protein/seed storage helical domain-containing protein" evidence="6">
    <location>
        <begin position="34"/>
        <end position="182"/>
    </location>
</feature>
<evidence type="ECO:0000256" key="2">
    <source>
        <dbReference type="ARBA" id="ARBA00022729"/>
    </source>
</evidence>
<keyword evidence="4" id="KW-0325">Glycoprotein</keyword>
<proteinExistence type="inferred from homology"/>
<dbReference type="InterPro" id="IPR043325">
    <property type="entry name" value="LTSS"/>
</dbReference>
<gene>
    <name evidence="8" type="ORF">GOP47_0012919</name>
</gene>
<dbReference type="AlphaFoldDB" id="A0A9D4USZ4"/>
<evidence type="ECO:0000313" key="9">
    <source>
        <dbReference type="Proteomes" id="UP000886520"/>
    </source>
</evidence>
<comment type="similarity">
    <text evidence="1">Belongs to the plant LTP family.</text>
</comment>
<keyword evidence="9" id="KW-1185">Reference proteome</keyword>
<dbReference type="EMBL" id="JABFUD020000012">
    <property type="protein sequence ID" value="KAI5072813.1"/>
    <property type="molecule type" value="Genomic_DNA"/>
</dbReference>
<dbReference type="CDD" id="cd00010">
    <property type="entry name" value="AAI_LTSS"/>
    <property type="match status" value="1"/>
</dbReference>
<feature type="region of interest" description="Disordered" evidence="5">
    <location>
        <begin position="128"/>
        <end position="161"/>
    </location>
</feature>
<evidence type="ECO:0000256" key="3">
    <source>
        <dbReference type="ARBA" id="ARBA00023157"/>
    </source>
</evidence>
<dbReference type="OrthoDB" id="911994at2759"/>
<feature type="signal peptide" evidence="6">
    <location>
        <begin position="1"/>
        <end position="33"/>
    </location>
</feature>
<evidence type="ECO:0000256" key="6">
    <source>
        <dbReference type="SAM" id="SignalP"/>
    </source>
</evidence>
<feature type="compositionally biased region" description="Pro residues" evidence="5">
    <location>
        <begin position="135"/>
        <end position="144"/>
    </location>
</feature>
<evidence type="ECO:0000256" key="5">
    <source>
        <dbReference type="SAM" id="MobiDB-lite"/>
    </source>
</evidence>
<keyword evidence="3" id="KW-1015">Disulfide bond</keyword>
<evidence type="ECO:0000256" key="4">
    <source>
        <dbReference type="ARBA" id="ARBA00023180"/>
    </source>
</evidence>
<dbReference type="Pfam" id="PF14368">
    <property type="entry name" value="LTP_2"/>
    <property type="match status" value="1"/>
</dbReference>
<protein>
    <recommendedName>
        <fullName evidence="7">Bifunctional inhibitor/plant lipid transfer protein/seed storage helical domain-containing protein</fullName>
    </recommendedName>
</protein>
<evidence type="ECO:0000259" key="7">
    <source>
        <dbReference type="Pfam" id="PF14368"/>
    </source>
</evidence>
<evidence type="ECO:0000313" key="8">
    <source>
        <dbReference type="EMBL" id="KAI5072813.1"/>
    </source>
</evidence>
<feature type="compositionally biased region" description="Low complexity" evidence="5">
    <location>
        <begin position="145"/>
        <end position="158"/>
    </location>
</feature>
<dbReference type="SUPFAM" id="SSF47699">
    <property type="entry name" value="Bifunctional inhibitor/lipid-transfer protein/seed storage 2S albumin"/>
    <property type="match status" value="1"/>
</dbReference>
<accession>A0A9D4USZ4</accession>
<keyword evidence="2 6" id="KW-0732">Signal</keyword>
<dbReference type="Proteomes" id="UP000886520">
    <property type="component" value="Chromosome 12"/>
</dbReference>
<dbReference type="PANTHER" id="PTHR33044">
    <property type="entry name" value="BIFUNCTIONAL INHIBITOR/LIPID-TRANSFER PROTEIN/SEED STORAGE 2S ALBUMIN SUPERFAMILY PROTEIN-RELATED"/>
    <property type="match status" value="1"/>
</dbReference>
<name>A0A9D4USZ4_ADICA</name>
<evidence type="ECO:0000256" key="1">
    <source>
        <dbReference type="ARBA" id="ARBA00009748"/>
    </source>
</evidence>
<reference evidence="8" key="1">
    <citation type="submission" date="2021-01" db="EMBL/GenBank/DDBJ databases">
        <title>Adiantum capillus-veneris genome.</title>
        <authorList>
            <person name="Fang Y."/>
            <person name="Liao Q."/>
        </authorList>
    </citation>
    <scope>NUCLEOTIDE SEQUENCE</scope>
    <source>
        <strain evidence="8">H3</strain>
        <tissue evidence="8">Leaf</tissue>
    </source>
</reference>